<evidence type="ECO:0000313" key="2">
    <source>
        <dbReference type="Proteomes" id="UP000235672"/>
    </source>
</evidence>
<gene>
    <name evidence="1" type="ORF">NA56DRAFT_145088</name>
</gene>
<protein>
    <submittedName>
        <fullName evidence="1">Uncharacterized protein</fullName>
    </submittedName>
</protein>
<dbReference type="Proteomes" id="UP000235672">
    <property type="component" value="Unassembled WGS sequence"/>
</dbReference>
<dbReference type="EMBL" id="KZ613465">
    <property type="protein sequence ID" value="PMD27732.1"/>
    <property type="molecule type" value="Genomic_DNA"/>
</dbReference>
<keyword evidence="2" id="KW-1185">Reference proteome</keyword>
<name>A0A2J6QN83_9HELO</name>
<accession>A0A2J6QN83</accession>
<proteinExistence type="predicted"/>
<reference evidence="1 2" key="1">
    <citation type="submission" date="2016-05" db="EMBL/GenBank/DDBJ databases">
        <title>A degradative enzymes factory behind the ericoid mycorrhizal symbiosis.</title>
        <authorList>
            <consortium name="DOE Joint Genome Institute"/>
            <person name="Martino E."/>
            <person name="Morin E."/>
            <person name="Grelet G."/>
            <person name="Kuo A."/>
            <person name="Kohler A."/>
            <person name="Daghino S."/>
            <person name="Barry K."/>
            <person name="Choi C."/>
            <person name="Cichocki N."/>
            <person name="Clum A."/>
            <person name="Copeland A."/>
            <person name="Hainaut M."/>
            <person name="Haridas S."/>
            <person name="Labutti K."/>
            <person name="Lindquist E."/>
            <person name="Lipzen A."/>
            <person name="Khouja H.-R."/>
            <person name="Murat C."/>
            <person name="Ohm R."/>
            <person name="Olson A."/>
            <person name="Spatafora J."/>
            <person name="Veneault-Fourrey C."/>
            <person name="Henrissat B."/>
            <person name="Grigoriev I."/>
            <person name="Martin F."/>
            <person name="Perotto S."/>
        </authorList>
    </citation>
    <scope>NUCLEOTIDE SEQUENCE [LARGE SCALE GENOMIC DNA]</scope>
    <source>
        <strain evidence="1 2">UAMH 7357</strain>
    </source>
</reference>
<dbReference type="OrthoDB" id="6079484at2759"/>
<sequence length="137" mass="14826">MSGSGGYYKYRCKYWLTYNCPNWVWVNNAPCAHCLADGRDSDVSMMPGPFRISREVYVPQLENGSLHYTIMEIIAASDADSGWAVKDLPSQPFPTATGPSAVSFTAMDGLETQKAPKIGIQGQAGAGSWTGTSVHLD</sequence>
<organism evidence="1 2">
    <name type="scientific">Hyaloscypha hepaticicola</name>
    <dbReference type="NCBI Taxonomy" id="2082293"/>
    <lineage>
        <taxon>Eukaryota</taxon>
        <taxon>Fungi</taxon>
        <taxon>Dikarya</taxon>
        <taxon>Ascomycota</taxon>
        <taxon>Pezizomycotina</taxon>
        <taxon>Leotiomycetes</taxon>
        <taxon>Helotiales</taxon>
        <taxon>Hyaloscyphaceae</taxon>
        <taxon>Hyaloscypha</taxon>
    </lineage>
</organism>
<dbReference type="AlphaFoldDB" id="A0A2J6QN83"/>
<evidence type="ECO:0000313" key="1">
    <source>
        <dbReference type="EMBL" id="PMD27732.1"/>
    </source>
</evidence>